<keyword evidence="2" id="KW-1185">Reference proteome</keyword>
<name>A0A939DZ79_9CORY</name>
<dbReference type="AlphaFoldDB" id="A0A939DZ79"/>
<dbReference type="Pfam" id="PF10722">
    <property type="entry name" value="YbjN"/>
    <property type="match status" value="1"/>
</dbReference>
<evidence type="ECO:0000313" key="2">
    <source>
        <dbReference type="Proteomes" id="UP000664332"/>
    </source>
</evidence>
<dbReference type="RefSeq" id="WP_207118760.1">
    <property type="nucleotide sequence ID" value="NZ_JAFLEQ010000008.1"/>
</dbReference>
<evidence type="ECO:0000313" key="1">
    <source>
        <dbReference type="EMBL" id="MBN9643960.1"/>
    </source>
</evidence>
<accession>A0A939DZ79</accession>
<dbReference type="InterPro" id="IPR019660">
    <property type="entry name" value="Put_sensory_transdc_reg_YbjN"/>
</dbReference>
<sequence>MSDNSEKTTPTDTIRPVTATRIKAVLAAAGVDARTQGDDTATLYTLIEGHPYRFDTTQAHVLYTVSSQLPDHALAADRFDDVLAWVTFANEATELVQVSATVFPEHGVVLSIDVPVFVPGGVTDEQLTDSCYMAIAGIRAVINSFIEVFFPGQADKGQQPGSGS</sequence>
<comment type="caution">
    <text evidence="1">The sequence shown here is derived from an EMBL/GenBank/DDBJ whole genome shotgun (WGS) entry which is preliminary data.</text>
</comment>
<proteinExistence type="predicted"/>
<organism evidence="1 2">
    <name type="scientific">Corynebacterium mendelii</name>
    <dbReference type="NCBI Taxonomy" id="2765362"/>
    <lineage>
        <taxon>Bacteria</taxon>
        <taxon>Bacillati</taxon>
        <taxon>Actinomycetota</taxon>
        <taxon>Actinomycetes</taxon>
        <taxon>Mycobacteriales</taxon>
        <taxon>Corynebacteriaceae</taxon>
        <taxon>Corynebacterium</taxon>
    </lineage>
</organism>
<reference evidence="1" key="1">
    <citation type="submission" date="2021-03" db="EMBL/GenBank/DDBJ databases">
        <authorList>
            <person name="Sun Q."/>
        </authorList>
    </citation>
    <scope>NUCLEOTIDE SEQUENCE</scope>
    <source>
        <strain evidence="1">CCM 8862</strain>
    </source>
</reference>
<protein>
    <submittedName>
        <fullName evidence="1">YbjN domain-containing protein</fullName>
    </submittedName>
</protein>
<dbReference type="Proteomes" id="UP000664332">
    <property type="component" value="Unassembled WGS sequence"/>
</dbReference>
<dbReference type="EMBL" id="JAFLEQ010000008">
    <property type="protein sequence ID" value="MBN9643960.1"/>
    <property type="molecule type" value="Genomic_DNA"/>
</dbReference>
<gene>
    <name evidence="1" type="ORF">JZY06_04915</name>
</gene>